<evidence type="ECO:0000256" key="2">
    <source>
        <dbReference type="ARBA" id="ARBA00022448"/>
    </source>
</evidence>
<evidence type="ECO:0000259" key="7">
    <source>
        <dbReference type="PROSITE" id="PS50850"/>
    </source>
</evidence>
<feature type="transmembrane region" description="Helical" evidence="6">
    <location>
        <begin position="216"/>
        <end position="239"/>
    </location>
</feature>
<feature type="domain" description="Major facilitator superfamily (MFS) profile" evidence="7">
    <location>
        <begin position="12"/>
        <end position="407"/>
    </location>
</feature>
<organism evidence="8 9">
    <name type="scientific">Chitinophaga agrisoli</name>
    <dbReference type="NCBI Taxonomy" id="2607653"/>
    <lineage>
        <taxon>Bacteria</taxon>
        <taxon>Pseudomonadati</taxon>
        <taxon>Bacteroidota</taxon>
        <taxon>Chitinophagia</taxon>
        <taxon>Chitinophagales</taxon>
        <taxon>Chitinophagaceae</taxon>
        <taxon>Chitinophaga</taxon>
    </lineage>
</organism>
<dbReference type="GO" id="GO:0005886">
    <property type="term" value="C:plasma membrane"/>
    <property type="evidence" value="ECO:0007669"/>
    <property type="project" value="TreeGrafter"/>
</dbReference>
<evidence type="ECO:0000256" key="1">
    <source>
        <dbReference type="ARBA" id="ARBA00004141"/>
    </source>
</evidence>
<evidence type="ECO:0000313" key="8">
    <source>
        <dbReference type="EMBL" id="KAA2241721.1"/>
    </source>
</evidence>
<reference evidence="8 9" key="2">
    <citation type="submission" date="2019-09" db="EMBL/GenBank/DDBJ databases">
        <authorList>
            <person name="Jin C."/>
        </authorList>
    </citation>
    <scope>NUCLEOTIDE SEQUENCE [LARGE SCALE GENOMIC DNA]</scope>
    <source>
        <strain evidence="8 9">BN140078</strain>
    </source>
</reference>
<keyword evidence="5 6" id="KW-0472">Membrane</keyword>
<feature type="transmembrane region" description="Helical" evidence="6">
    <location>
        <begin position="103"/>
        <end position="124"/>
    </location>
</feature>
<protein>
    <submittedName>
        <fullName evidence="8">Multidrug effflux MFS transporter</fullName>
    </submittedName>
</protein>
<dbReference type="SUPFAM" id="SSF103473">
    <property type="entry name" value="MFS general substrate transporter"/>
    <property type="match status" value="1"/>
</dbReference>
<feature type="transmembrane region" description="Helical" evidence="6">
    <location>
        <begin position="369"/>
        <end position="389"/>
    </location>
</feature>
<keyword evidence="3 6" id="KW-0812">Transmembrane</keyword>
<dbReference type="GO" id="GO:1990961">
    <property type="term" value="P:xenobiotic detoxification by transmembrane export across the plasma membrane"/>
    <property type="evidence" value="ECO:0007669"/>
    <property type="project" value="TreeGrafter"/>
</dbReference>
<dbReference type="Gene3D" id="1.20.1720.10">
    <property type="entry name" value="Multidrug resistance protein D"/>
    <property type="match status" value="1"/>
</dbReference>
<dbReference type="PANTHER" id="PTHR23502:SF132">
    <property type="entry name" value="POLYAMINE TRANSPORTER 2-RELATED"/>
    <property type="match status" value="1"/>
</dbReference>
<comment type="subcellular location">
    <subcellularLocation>
        <location evidence="1">Membrane</location>
        <topology evidence="1">Multi-pass membrane protein</topology>
    </subcellularLocation>
</comment>
<evidence type="ECO:0000313" key="9">
    <source>
        <dbReference type="Proteomes" id="UP000324611"/>
    </source>
</evidence>
<feature type="transmembrane region" description="Helical" evidence="6">
    <location>
        <begin position="167"/>
        <end position="186"/>
    </location>
</feature>
<reference evidence="8 9" key="1">
    <citation type="submission" date="2019-09" db="EMBL/GenBank/DDBJ databases">
        <title>Chitinophaga ginsengihumi sp. nov., isolated from soil of ginseng rhizosphere.</title>
        <authorList>
            <person name="Lee J."/>
        </authorList>
    </citation>
    <scope>NUCLEOTIDE SEQUENCE [LARGE SCALE GENOMIC DNA]</scope>
    <source>
        <strain evidence="8 9">BN140078</strain>
    </source>
</reference>
<comment type="caution">
    <text evidence="8">The sequence shown here is derived from an EMBL/GenBank/DDBJ whole genome shotgun (WGS) entry which is preliminary data.</text>
</comment>
<gene>
    <name evidence="8" type="ORF">F0L74_17760</name>
</gene>
<dbReference type="AlphaFoldDB" id="A0A5B2VR86"/>
<evidence type="ECO:0000256" key="5">
    <source>
        <dbReference type="ARBA" id="ARBA00023136"/>
    </source>
</evidence>
<feature type="transmembrane region" description="Helical" evidence="6">
    <location>
        <begin position="78"/>
        <end position="97"/>
    </location>
</feature>
<evidence type="ECO:0000256" key="3">
    <source>
        <dbReference type="ARBA" id="ARBA00022692"/>
    </source>
</evidence>
<accession>A0A5B2VR86</accession>
<feature type="transmembrane region" description="Helical" evidence="6">
    <location>
        <begin position="136"/>
        <end position="155"/>
    </location>
</feature>
<feature type="transmembrane region" description="Helical" evidence="6">
    <location>
        <begin position="280"/>
        <end position="301"/>
    </location>
</feature>
<dbReference type="RefSeq" id="WP_149839228.1">
    <property type="nucleotide sequence ID" value="NZ_VUOC01000003.1"/>
</dbReference>
<evidence type="ECO:0000256" key="4">
    <source>
        <dbReference type="ARBA" id="ARBA00022989"/>
    </source>
</evidence>
<dbReference type="EMBL" id="VUOC01000003">
    <property type="protein sequence ID" value="KAA2241721.1"/>
    <property type="molecule type" value="Genomic_DNA"/>
</dbReference>
<keyword evidence="4 6" id="KW-1133">Transmembrane helix</keyword>
<evidence type="ECO:0000256" key="6">
    <source>
        <dbReference type="SAM" id="Phobius"/>
    </source>
</evidence>
<feature type="transmembrane region" description="Helical" evidence="6">
    <location>
        <begin position="307"/>
        <end position="326"/>
    </location>
</feature>
<proteinExistence type="predicted"/>
<feature type="transmembrane region" description="Helical" evidence="6">
    <location>
        <begin position="338"/>
        <end position="357"/>
    </location>
</feature>
<keyword evidence="9" id="KW-1185">Reference proteome</keyword>
<dbReference type="InterPro" id="IPR011701">
    <property type="entry name" value="MFS"/>
</dbReference>
<dbReference type="InterPro" id="IPR036259">
    <property type="entry name" value="MFS_trans_sf"/>
</dbReference>
<dbReference type="Proteomes" id="UP000324611">
    <property type="component" value="Unassembled WGS sequence"/>
</dbReference>
<dbReference type="Pfam" id="PF07690">
    <property type="entry name" value="MFS_1"/>
    <property type="match status" value="1"/>
</dbReference>
<sequence>MKTIKAEHHNIATVLSFALIPLSGFATDVYLPSLPAMATSLHVNNAAIQLSLLVFMVSAGISQLFVGSLLDSFGRYRLSNLALLAFALSNFVTALYPDIYVLYGMRIIQGVTVALIVVAKRAYFMDTFSGEKLKHYTSLFSIIWATAPIVAPFIGGYLQASFGWESNFWFMGGFTLLILLLTLIYGGESIKQLHAFEVKAIVNVYGSMLKTKDYSLSLMIIGLNYGMLMVFGMASPFIIEHVYHASPVITGYSALMSGVALMTGGIISKAIIAKPLIKKITVAIGLQLAVALIMIACSTVYLGLYVMMGFVILLHLIAGFIFNNMFSYSLGRFSRNAGIVSGLTGGGLYVITSFFSYGTVSILAVKSQVLLGMAYLVLVLMSVWMFAWFRKASVHIVKEESVVKAAA</sequence>
<dbReference type="GO" id="GO:0015385">
    <property type="term" value="F:sodium:proton antiporter activity"/>
    <property type="evidence" value="ECO:0007669"/>
    <property type="project" value="TreeGrafter"/>
</dbReference>
<feature type="transmembrane region" description="Helical" evidence="6">
    <location>
        <begin position="46"/>
        <end position="66"/>
    </location>
</feature>
<feature type="transmembrane region" description="Helical" evidence="6">
    <location>
        <begin position="245"/>
        <end position="268"/>
    </location>
</feature>
<name>A0A5B2VR86_9BACT</name>
<dbReference type="PROSITE" id="PS50850">
    <property type="entry name" value="MFS"/>
    <property type="match status" value="1"/>
</dbReference>
<keyword evidence="2" id="KW-0813">Transport</keyword>
<dbReference type="PANTHER" id="PTHR23502">
    <property type="entry name" value="MAJOR FACILITATOR SUPERFAMILY"/>
    <property type="match status" value="1"/>
</dbReference>
<dbReference type="InterPro" id="IPR020846">
    <property type="entry name" value="MFS_dom"/>
</dbReference>